<dbReference type="PANTHER" id="PTHR44591:SF3">
    <property type="entry name" value="RESPONSE REGULATORY DOMAIN-CONTAINING PROTEIN"/>
    <property type="match status" value="1"/>
</dbReference>
<evidence type="ECO:0000259" key="7">
    <source>
        <dbReference type="PROSITE" id="PS50110"/>
    </source>
</evidence>
<feature type="modified residue" description="4-aspartylphosphate" evidence="6">
    <location>
        <position position="55"/>
    </location>
</feature>
<keyword evidence="2" id="KW-0902">Two-component regulatory system</keyword>
<evidence type="ECO:0000256" key="4">
    <source>
        <dbReference type="ARBA" id="ARBA00023125"/>
    </source>
</evidence>
<gene>
    <name evidence="8" type="ORF">E3J48_03370</name>
</gene>
<dbReference type="AlphaFoldDB" id="A0A523W7J5"/>
<dbReference type="InterPro" id="IPR001789">
    <property type="entry name" value="Sig_transdc_resp-reg_receiver"/>
</dbReference>
<dbReference type="SUPFAM" id="SSF52172">
    <property type="entry name" value="CheY-like"/>
    <property type="match status" value="1"/>
</dbReference>
<keyword evidence="4" id="KW-0238">DNA-binding</keyword>
<evidence type="ECO:0000256" key="1">
    <source>
        <dbReference type="ARBA" id="ARBA00022553"/>
    </source>
</evidence>
<dbReference type="SMART" id="SM00448">
    <property type="entry name" value="REC"/>
    <property type="match status" value="1"/>
</dbReference>
<dbReference type="InterPro" id="IPR011006">
    <property type="entry name" value="CheY-like_superfamily"/>
</dbReference>
<evidence type="ECO:0000256" key="6">
    <source>
        <dbReference type="PROSITE-ProRule" id="PRU00169"/>
    </source>
</evidence>
<sequence length="134" mass="15470">MQKQTKILVIDDDPDLHTAVKKVLESKSYQVIAALDGDEGLRKVVDERPDLIILDVIMPGKHGFEVCRELKTDPKYHFFSQIPVLMLTVYPGDREKMHLSTQEGMMMEAEDYIQKPFDPNELLERVEKLLARKS</sequence>
<protein>
    <submittedName>
        <fullName evidence="8">Response regulator</fullName>
    </submittedName>
</protein>
<dbReference type="FunFam" id="3.40.50.2300:FF:000001">
    <property type="entry name" value="DNA-binding response regulator PhoB"/>
    <property type="match status" value="1"/>
</dbReference>
<evidence type="ECO:0000256" key="3">
    <source>
        <dbReference type="ARBA" id="ARBA00023015"/>
    </source>
</evidence>
<dbReference type="GO" id="GO:0003677">
    <property type="term" value="F:DNA binding"/>
    <property type="evidence" value="ECO:0007669"/>
    <property type="project" value="UniProtKB-KW"/>
</dbReference>
<dbReference type="InterPro" id="IPR050595">
    <property type="entry name" value="Bact_response_regulator"/>
</dbReference>
<feature type="domain" description="Response regulatory" evidence="7">
    <location>
        <begin position="6"/>
        <end position="130"/>
    </location>
</feature>
<dbReference type="Proteomes" id="UP000319130">
    <property type="component" value="Unassembled WGS sequence"/>
</dbReference>
<keyword evidence="5" id="KW-0804">Transcription</keyword>
<dbReference type="PROSITE" id="PS50110">
    <property type="entry name" value="RESPONSE_REGULATORY"/>
    <property type="match status" value="1"/>
</dbReference>
<keyword evidence="3" id="KW-0805">Transcription regulation</keyword>
<accession>A0A523W7J5</accession>
<dbReference type="PANTHER" id="PTHR44591">
    <property type="entry name" value="STRESS RESPONSE REGULATOR PROTEIN 1"/>
    <property type="match status" value="1"/>
</dbReference>
<evidence type="ECO:0000256" key="2">
    <source>
        <dbReference type="ARBA" id="ARBA00023012"/>
    </source>
</evidence>
<reference evidence="8 9" key="1">
    <citation type="submission" date="2019-03" db="EMBL/GenBank/DDBJ databases">
        <title>Metabolic potential of uncultured bacteria and archaea associated with petroleum seepage in deep-sea sediments.</title>
        <authorList>
            <person name="Dong X."/>
            <person name="Hubert C."/>
        </authorList>
    </citation>
    <scope>NUCLEOTIDE SEQUENCE [LARGE SCALE GENOMIC DNA]</scope>
    <source>
        <strain evidence="8">E29_bin52</strain>
    </source>
</reference>
<dbReference type="Gene3D" id="3.40.50.2300">
    <property type="match status" value="1"/>
</dbReference>
<dbReference type="GO" id="GO:0000160">
    <property type="term" value="P:phosphorelay signal transduction system"/>
    <property type="evidence" value="ECO:0007669"/>
    <property type="project" value="UniProtKB-KW"/>
</dbReference>
<keyword evidence="1 6" id="KW-0597">Phosphoprotein</keyword>
<organism evidence="8 9">
    <name type="scientific">Aerophobetes bacterium</name>
    <dbReference type="NCBI Taxonomy" id="2030807"/>
    <lineage>
        <taxon>Bacteria</taxon>
        <taxon>Candidatus Aerophobota</taxon>
    </lineage>
</organism>
<evidence type="ECO:0000256" key="5">
    <source>
        <dbReference type="ARBA" id="ARBA00023163"/>
    </source>
</evidence>
<dbReference type="EMBL" id="SOIZ01000143">
    <property type="protein sequence ID" value="TET62961.1"/>
    <property type="molecule type" value="Genomic_DNA"/>
</dbReference>
<evidence type="ECO:0000313" key="8">
    <source>
        <dbReference type="EMBL" id="TET62961.1"/>
    </source>
</evidence>
<comment type="caution">
    <text evidence="8">The sequence shown here is derived from an EMBL/GenBank/DDBJ whole genome shotgun (WGS) entry which is preliminary data.</text>
</comment>
<dbReference type="Pfam" id="PF00072">
    <property type="entry name" value="Response_reg"/>
    <property type="match status" value="1"/>
</dbReference>
<name>A0A523W7J5_UNCAE</name>
<proteinExistence type="predicted"/>
<evidence type="ECO:0000313" key="9">
    <source>
        <dbReference type="Proteomes" id="UP000319130"/>
    </source>
</evidence>